<dbReference type="Proteomes" id="UP000821866">
    <property type="component" value="Unassembled WGS sequence"/>
</dbReference>
<evidence type="ECO:0000313" key="5">
    <source>
        <dbReference type="Proteomes" id="UP000821866"/>
    </source>
</evidence>
<dbReference type="PANTHER" id="PTHR19346:SF4">
    <property type="entry name" value="SUGAR PHOSPHATE TRANSPORTER DOMAIN-CONTAINING PROTEIN"/>
    <property type="match status" value="1"/>
</dbReference>
<feature type="transmembrane region" description="Helical" evidence="2">
    <location>
        <begin position="127"/>
        <end position="148"/>
    </location>
</feature>
<evidence type="ECO:0000256" key="3">
    <source>
        <dbReference type="SAM" id="SignalP"/>
    </source>
</evidence>
<dbReference type="InterPro" id="IPR037185">
    <property type="entry name" value="EmrE-like"/>
</dbReference>
<dbReference type="EMBL" id="JABSTU010000007">
    <property type="protein sequence ID" value="KAH8025363.1"/>
    <property type="molecule type" value="Genomic_DNA"/>
</dbReference>
<keyword evidence="5" id="KW-1185">Reference proteome</keyword>
<feature type="region of interest" description="Disordered" evidence="1">
    <location>
        <begin position="448"/>
        <end position="475"/>
    </location>
</feature>
<protein>
    <submittedName>
        <fullName evidence="4">Uncharacterized protein</fullName>
    </submittedName>
</protein>
<keyword evidence="2" id="KW-0812">Transmembrane</keyword>
<feature type="signal peptide" evidence="3">
    <location>
        <begin position="1"/>
        <end position="24"/>
    </location>
</feature>
<dbReference type="PANTHER" id="PTHR19346">
    <property type="entry name" value="SUGAR PHOSPHATE TRANSPORTER DOMAIN-CONTAINING PROTEIN"/>
    <property type="match status" value="1"/>
</dbReference>
<feature type="chain" id="PRO_5039941758" evidence="3">
    <location>
        <begin position="25"/>
        <end position="475"/>
    </location>
</feature>
<feature type="transmembrane region" description="Helical" evidence="2">
    <location>
        <begin position="288"/>
        <end position="306"/>
    </location>
</feature>
<organism evidence="4 5">
    <name type="scientific">Rhipicephalus microplus</name>
    <name type="common">Cattle tick</name>
    <name type="synonym">Boophilus microplus</name>
    <dbReference type="NCBI Taxonomy" id="6941"/>
    <lineage>
        <taxon>Eukaryota</taxon>
        <taxon>Metazoa</taxon>
        <taxon>Ecdysozoa</taxon>
        <taxon>Arthropoda</taxon>
        <taxon>Chelicerata</taxon>
        <taxon>Arachnida</taxon>
        <taxon>Acari</taxon>
        <taxon>Parasitiformes</taxon>
        <taxon>Ixodida</taxon>
        <taxon>Ixodoidea</taxon>
        <taxon>Ixodidae</taxon>
        <taxon>Rhipicephalinae</taxon>
        <taxon>Rhipicephalus</taxon>
        <taxon>Boophilus</taxon>
    </lineage>
</organism>
<dbReference type="InterPro" id="IPR026505">
    <property type="entry name" value="Solute_c_fam_35_mem_F3/F4"/>
</dbReference>
<keyword evidence="2" id="KW-0472">Membrane</keyword>
<reference evidence="4" key="1">
    <citation type="journal article" date="2020" name="Cell">
        <title>Large-Scale Comparative Analyses of Tick Genomes Elucidate Their Genetic Diversity and Vector Capacities.</title>
        <authorList>
            <consortium name="Tick Genome and Microbiome Consortium (TIGMIC)"/>
            <person name="Jia N."/>
            <person name="Wang J."/>
            <person name="Shi W."/>
            <person name="Du L."/>
            <person name="Sun Y."/>
            <person name="Zhan W."/>
            <person name="Jiang J.F."/>
            <person name="Wang Q."/>
            <person name="Zhang B."/>
            <person name="Ji P."/>
            <person name="Bell-Sakyi L."/>
            <person name="Cui X.M."/>
            <person name="Yuan T.T."/>
            <person name="Jiang B.G."/>
            <person name="Yang W.F."/>
            <person name="Lam T.T."/>
            <person name="Chang Q.C."/>
            <person name="Ding S.J."/>
            <person name="Wang X.J."/>
            <person name="Zhu J.G."/>
            <person name="Ruan X.D."/>
            <person name="Zhao L."/>
            <person name="Wei J.T."/>
            <person name="Ye R.Z."/>
            <person name="Que T.C."/>
            <person name="Du C.H."/>
            <person name="Zhou Y.H."/>
            <person name="Cheng J.X."/>
            <person name="Dai P.F."/>
            <person name="Guo W.B."/>
            <person name="Han X.H."/>
            <person name="Huang E.J."/>
            <person name="Li L.F."/>
            <person name="Wei W."/>
            <person name="Gao Y.C."/>
            <person name="Liu J.Z."/>
            <person name="Shao H.Z."/>
            <person name="Wang X."/>
            <person name="Wang C.C."/>
            <person name="Yang T.C."/>
            <person name="Huo Q.B."/>
            <person name="Li W."/>
            <person name="Chen H.Y."/>
            <person name="Chen S.E."/>
            <person name="Zhou L.G."/>
            <person name="Ni X.B."/>
            <person name="Tian J.H."/>
            <person name="Sheng Y."/>
            <person name="Liu T."/>
            <person name="Pan Y.S."/>
            <person name="Xia L.Y."/>
            <person name="Li J."/>
            <person name="Zhao F."/>
            <person name="Cao W.C."/>
        </authorList>
    </citation>
    <scope>NUCLEOTIDE SEQUENCE</scope>
    <source>
        <strain evidence="4">Rmic-2018</strain>
    </source>
</reference>
<feature type="transmembrane region" description="Helical" evidence="2">
    <location>
        <begin position="347"/>
        <end position="372"/>
    </location>
</feature>
<evidence type="ECO:0000256" key="2">
    <source>
        <dbReference type="SAM" id="Phobius"/>
    </source>
</evidence>
<name>A0A9J6DTC0_RHIMP</name>
<proteinExistence type="predicted"/>
<gene>
    <name evidence="4" type="ORF">HPB51_007675</name>
</gene>
<reference evidence="4" key="2">
    <citation type="submission" date="2021-09" db="EMBL/GenBank/DDBJ databases">
        <authorList>
            <person name="Jia N."/>
            <person name="Wang J."/>
            <person name="Shi W."/>
            <person name="Du L."/>
            <person name="Sun Y."/>
            <person name="Zhan W."/>
            <person name="Jiang J."/>
            <person name="Wang Q."/>
            <person name="Zhang B."/>
            <person name="Ji P."/>
            <person name="Sakyi L.B."/>
            <person name="Cui X."/>
            <person name="Yuan T."/>
            <person name="Jiang B."/>
            <person name="Yang W."/>
            <person name="Lam T.T.-Y."/>
            <person name="Chang Q."/>
            <person name="Ding S."/>
            <person name="Wang X."/>
            <person name="Zhu J."/>
            <person name="Ruan X."/>
            <person name="Zhao L."/>
            <person name="Wei J."/>
            <person name="Que T."/>
            <person name="Du C."/>
            <person name="Cheng J."/>
            <person name="Dai P."/>
            <person name="Han X."/>
            <person name="Huang E."/>
            <person name="Gao Y."/>
            <person name="Liu J."/>
            <person name="Shao H."/>
            <person name="Ye R."/>
            <person name="Li L."/>
            <person name="Wei W."/>
            <person name="Wang X."/>
            <person name="Wang C."/>
            <person name="Huo Q."/>
            <person name="Li W."/>
            <person name="Guo W."/>
            <person name="Chen H."/>
            <person name="Chen S."/>
            <person name="Zhou L."/>
            <person name="Zhou L."/>
            <person name="Ni X."/>
            <person name="Tian J."/>
            <person name="Zhou Y."/>
            <person name="Sheng Y."/>
            <person name="Liu T."/>
            <person name="Pan Y."/>
            <person name="Xia L."/>
            <person name="Li J."/>
            <person name="Zhao F."/>
            <person name="Cao W."/>
        </authorList>
    </citation>
    <scope>NUCLEOTIDE SEQUENCE</scope>
    <source>
        <strain evidence="4">Rmic-2018</strain>
        <tissue evidence="4">Larvae</tissue>
    </source>
</reference>
<feature type="transmembrane region" description="Helical" evidence="2">
    <location>
        <begin position="312"/>
        <end position="335"/>
    </location>
</feature>
<accession>A0A9J6DTC0</accession>
<keyword evidence="3" id="KW-0732">Signal</keyword>
<dbReference type="VEuPathDB" id="VectorBase:LOC119170080"/>
<evidence type="ECO:0000256" key="1">
    <source>
        <dbReference type="SAM" id="MobiDB-lite"/>
    </source>
</evidence>
<feature type="transmembrane region" description="Helical" evidence="2">
    <location>
        <begin position="263"/>
        <end position="281"/>
    </location>
</feature>
<keyword evidence="2" id="KW-1133">Transmembrane helix</keyword>
<dbReference type="SUPFAM" id="SSF103481">
    <property type="entry name" value="Multidrug resistance efflux transporter EmrE"/>
    <property type="match status" value="1"/>
</dbReference>
<sequence length="475" mass="52495">MCVPAAVLLESSMLSLSLTQCAEGSCSETELCSVSEPLLCCRRHSPRGSRGALLAPIGAESSAAAAYHGAKRSSWPKCCRRKHESRLSEEFSLSVLPLLHEGDGPADGVPPGTRTDRRCCNENSRKVSLGLVMTLLIAASWVGAAHMLKATFAESNSPANQRLTREGRLNVTEVTFDAPFFTTWVCASFNTFFFPIFLMGRLCSRTEKTSAKNVLIETLAQLQEKQFTFSQFFSRCGLFCLLWVVTNYALVHSLRILDTTDVLALYASNVSFVYLLSWVILHEQFVGIRIVAVILCNTGIALLAYMDGVTRTITLGGVVLSAAAAAGSGVYKVTFKKLIGDVTFGQLSLFFSLIGFLNLLLMWPVLLALYLLRFETIVWSRMPWGMLAGAGALSLLVDVYIYEVLFEGMKLAGILLILIGFMLVLLPEDWPDYLTMILRYRRSSRRRRTVAKKPTPQDTATGHRSRLRTPSGRIK</sequence>
<feature type="transmembrane region" description="Helical" evidence="2">
    <location>
        <begin position="178"/>
        <end position="198"/>
    </location>
</feature>
<evidence type="ECO:0000313" key="4">
    <source>
        <dbReference type="EMBL" id="KAH8025363.1"/>
    </source>
</evidence>
<dbReference type="AlphaFoldDB" id="A0A9J6DTC0"/>
<comment type="caution">
    <text evidence="4">The sequence shown here is derived from an EMBL/GenBank/DDBJ whole genome shotgun (WGS) entry which is preliminary data.</text>
</comment>
<feature type="transmembrane region" description="Helical" evidence="2">
    <location>
        <begin position="384"/>
        <end position="402"/>
    </location>
</feature>